<sequence>MPSLPNPYTCYDCAVSPTVFCHSCSYGYCSQEHCDADVFNHRSSHCTPTAGDAGASSDIIPELMDLTFEPKPLNVLYFLPNSDSERYATTSAIPGFAPMDMFPEDMFPSTMSLRNIAELAGPDRRDFRIEDSKDEDDPMYLYYCPKALKLQRYPNQAIKAFTPNGDSGTWFGMIAVTKFAKFSEDDILDLKLFFRNYKLQSEYAYA</sequence>
<proteinExistence type="predicted"/>
<evidence type="ECO:0008006" key="3">
    <source>
        <dbReference type="Google" id="ProtNLM"/>
    </source>
</evidence>
<accession>A0A0D7BFU7</accession>
<name>A0A0D7BFU7_9AGAR</name>
<keyword evidence="2" id="KW-1185">Reference proteome</keyword>
<organism evidence="1 2">
    <name type="scientific">Cylindrobasidium torrendii FP15055 ss-10</name>
    <dbReference type="NCBI Taxonomy" id="1314674"/>
    <lineage>
        <taxon>Eukaryota</taxon>
        <taxon>Fungi</taxon>
        <taxon>Dikarya</taxon>
        <taxon>Basidiomycota</taxon>
        <taxon>Agaricomycotina</taxon>
        <taxon>Agaricomycetes</taxon>
        <taxon>Agaricomycetidae</taxon>
        <taxon>Agaricales</taxon>
        <taxon>Marasmiineae</taxon>
        <taxon>Physalacriaceae</taxon>
        <taxon>Cylindrobasidium</taxon>
    </lineage>
</organism>
<dbReference type="Proteomes" id="UP000054007">
    <property type="component" value="Unassembled WGS sequence"/>
</dbReference>
<reference evidence="1 2" key="1">
    <citation type="journal article" date="2015" name="Fungal Genet. Biol.">
        <title>Evolution of novel wood decay mechanisms in Agaricales revealed by the genome sequences of Fistulina hepatica and Cylindrobasidium torrendii.</title>
        <authorList>
            <person name="Floudas D."/>
            <person name="Held B.W."/>
            <person name="Riley R."/>
            <person name="Nagy L.G."/>
            <person name="Koehler G."/>
            <person name="Ransdell A.S."/>
            <person name="Younus H."/>
            <person name="Chow J."/>
            <person name="Chiniquy J."/>
            <person name="Lipzen A."/>
            <person name="Tritt A."/>
            <person name="Sun H."/>
            <person name="Haridas S."/>
            <person name="LaButti K."/>
            <person name="Ohm R.A."/>
            <person name="Kues U."/>
            <person name="Blanchette R.A."/>
            <person name="Grigoriev I.V."/>
            <person name="Minto R.E."/>
            <person name="Hibbett D.S."/>
        </authorList>
    </citation>
    <scope>NUCLEOTIDE SEQUENCE [LARGE SCALE GENOMIC DNA]</scope>
    <source>
        <strain evidence="1 2">FP15055 ss-10</strain>
    </source>
</reference>
<protein>
    <recommendedName>
        <fullName evidence="3">MYND-type domain-containing protein</fullName>
    </recommendedName>
</protein>
<gene>
    <name evidence="1" type="ORF">CYLTODRAFT_410333</name>
</gene>
<dbReference type="EMBL" id="KN880501">
    <property type="protein sequence ID" value="KIY68501.1"/>
    <property type="molecule type" value="Genomic_DNA"/>
</dbReference>
<evidence type="ECO:0000313" key="2">
    <source>
        <dbReference type="Proteomes" id="UP000054007"/>
    </source>
</evidence>
<evidence type="ECO:0000313" key="1">
    <source>
        <dbReference type="EMBL" id="KIY68501.1"/>
    </source>
</evidence>
<dbReference type="AlphaFoldDB" id="A0A0D7BFU7"/>